<protein>
    <submittedName>
        <fullName evidence="2">Uncharacterized protein</fullName>
    </submittedName>
</protein>
<reference evidence="2 3" key="1">
    <citation type="submission" date="2020-02" db="EMBL/GenBank/DDBJ databases">
        <authorList>
            <person name="Ferguson B K."/>
        </authorList>
    </citation>
    <scope>NUCLEOTIDE SEQUENCE [LARGE SCALE GENOMIC DNA]</scope>
</reference>
<evidence type="ECO:0000313" key="3">
    <source>
        <dbReference type="Proteomes" id="UP000479190"/>
    </source>
</evidence>
<gene>
    <name evidence="2" type="ORF">TBRA_LOCUS14425</name>
</gene>
<name>A0A6H5J243_9HYME</name>
<dbReference type="EMBL" id="CADCXV010001227">
    <property type="protein sequence ID" value="CAB0042831.1"/>
    <property type="molecule type" value="Genomic_DNA"/>
</dbReference>
<evidence type="ECO:0000313" key="2">
    <source>
        <dbReference type="EMBL" id="CAB0042831.1"/>
    </source>
</evidence>
<dbReference type="AlphaFoldDB" id="A0A6H5J243"/>
<evidence type="ECO:0000256" key="1">
    <source>
        <dbReference type="SAM" id="MobiDB-lite"/>
    </source>
</evidence>
<feature type="region of interest" description="Disordered" evidence="1">
    <location>
        <begin position="277"/>
        <end position="342"/>
    </location>
</feature>
<sequence>YRIDFCGSMRKSTEYGERNQIAQRRARSRRRCWRSTITTCRCIRGSHVVVRTRYTSQIQDYSVQATTRVCSFLSAYCHIHDLLCNRVDDDYRKRKPAYLDRVRRCDSSRDVFISNCITQALIIDIWSSTANFAERGIHRGKVLRPYNINSAESRADIKRKSGRRCPRALVSKIQLARERDSGCKRSGKCISPVPPSASLQCLYNGFTYIPGPGAKVMEHFGLGGLHGAREIAVGGKPGNLGSRPTRPECMEDAARARKRQRETKRRDFPKEGDIFRGSGCTASVTAEGPWARTRERKREREHKKMTNEKEKNERKARGVERSAESKSRDYIEEGEEEEEGKKRKRFNLTLAKCFSSLRAPLCTKAICLPTN</sequence>
<feature type="non-terminal residue" evidence="2">
    <location>
        <position position="1"/>
    </location>
</feature>
<feature type="compositionally biased region" description="Basic and acidic residues" evidence="1">
    <location>
        <begin position="292"/>
        <end position="331"/>
    </location>
</feature>
<dbReference type="Proteomes" id="UP000479190">
    <property type="component" value="Unassembled WGS sequence"/>
</dbReference>
<accession>A0A6H5J243</accession>
<proteinExistence type="predicted"/>
<keyword evidence="3" id="KW-1185">Reference proteome</keyword>
<organism evidence="2 3">
    <name type="scientific">Trichogramma brassicae</name>
    <dbReference type="NCBI Taxonomy" id="86971"/>
    <lineage>
        <taxon>Eukaryota</taxon>
        <taxon>Metazoa</taxon>
        <taxon>Ecdysozoa</taxon>
        <taxon>Arthropoda</taxon>
        <taxon>Hexapoda</taxon>
        <taxon>Insecta</taxon>
        <taxon>Pterygota</taxon>
        <taxon>Neoptera</taxon>
        <taxon>Endopterygota</taxon>
        <taxon>Hymenoptera</taxon>
        <taxon>Apocrita</taxon>
        <taxon>Proctotrupomorpha</taxon>
        <taxon>Chalcidoidea</taxon>
        <taxon>Trichogrammatidae</taxon>
        <taxon>Trichogramma</taxon>
    </lineage>
</organism>
<feature type="non-terminal residue" evidence="2">
    <location>
        <position position="371"/>
    </location>
</feature>